<protein>
    <submittedName>
        <fullName evidence="1">Uncharacterized protein</fullName>
    </submittedName>
</protein>
<accession>A0A3N1NQ65</accession>
<proteinExistence type="predicted"/>
<dbReference type="RefSeq" id="WP_148049884.1">
    <property type="nucleotide sequence ID" value="NZ_JBLXEP010000021.1"/>
</dbReference>
<dbReference type="Proteomes" id="UP000268033">
    <property type="component" value="Unassembled WGS sequence"/>
</dbReference>
<organism evidence="1 2">
    <name type="scientific">Gallaecimonas pentaromativorans</name>
    <dbReference type="NCBI Taxonomy" id="584787"/>
    <lineage>
        <taxon>Bacteria</taxon>
        <taxon>Pseudomonadati</taxon>
        <taxon>Pseudomonadota</taxon>
        <taxon>Gammaproteobacteria</taxon>
        <taxon>Enterobacterales</taxon>
        <taxon>Gallaecimonadaceae</taxon>
        <taxon>Gallaecimonas</taxon>
    </lineage>
</organism>
<evidence type="ECO:0000313" key="1">
    <source>
        <dbReference type="EMBL" id="ROQ18303.1"/>
    </source>
</evidence>
<reference evidence="1 2" key="1">
    <citation type="submission" date="2018-11" db="EMBL/GenBank/DDBJ databases">
        <title>Genomic Encyclopedia of Type Strains, Phase IV (KMG-IV): sequencing the most valuable type-strain genomes for metagenomic binning, comparative biology and taxonomic classification.</title>
        <authorList>
            <person name="Goeker M."/>
        </authorList>
    </citation>
    <scope>NUCLEOTIDE SEQUENCE [LARGE SCALE GENOMIC DNA]</scope>
    <source>
        <strain evidence="1 2">DSM 21945</strain>
    </source>
</reference>
<evidence type="ECO:0000313" key="2">
    <source>
        <dbReference type="Proteomes" id="UP000268033"/>
    </source>
</evidence>
<dbReference type="EMBL" id="RJUL01000018">
    <property type="protein sequence ID" value="ROQ18303.1"/>
    <property type="molecule type" value="Genomic_DNA"/>
</dbReference>
<dbReference type="AlphaFoldDB" id="A0A3N1NQ65"/>
<sequence length="169" mass="18689">MSLTLGVGIKSADISNIEDLKYHLTNTVAEFGYGVTFGVSTAVEHVRPGLQGLVDAWSLALVAVIHAPNNELAEASEISINLIEGGDREKALSFFSSVCLSLSKKIKSFSVFFAVEDWTEDMRIRIQSGSIDEFMRCVSRPSGWWEEYYSPKSNVINCDDSHPFVFSVN</sequence>
<keyword evidence="2" id="KW-1185">Reference proteome</keyword>
<name>A0A3N1NQ65_9GAMM</name>
<comment type="caution">
    <text evidence="1">The sequence shown here is derived from an EMBL/GenBank/DDBJ whole genome shotgun (WGS) entry which is preliminary data.</text>
</comment>
<gene>
    <name evidence="1" type="ORF">EDC28_11814</name>
</gene>